<reference evidence="2 3" key="1">
    <citation type="submission" date="2024-01" db="EMBL/GenBank/DDBJ databases">
        <title>The complete chloroplast genome sequence of Lithospermum erythrorhizon: insights into the phylogenetic relationship among Boraginaceae species and the maternal lineages of purple gromwells.</title>
        <authorList>
            <person name="Okada T."/>
            <person name="Watanabe K."/>
        </authorList>
    </citation>
    <scope>NUCLEOTIDE SEQUENCE [LARGE SCALE GENOMIC DNA]</scope>
</reference>
<evidence type="ECO:0000313" key="2">
    <source>
        <dbReference type="EMBL" id="GAA0143253.1"/>
    </source>
</evidence>
<dbReference type="InterPro" id="IPR032675">
    <property type="entry name" value="LRR_dom_sf"/>
</dbReference>
<proteinExistence type="predicted"/>
<dbReference type="SUPFAM" id="SSF52058">
    <property type="entry name" value="L domain-like"/>
    <property type="match status" value="1"/>
</dbReference>
<dbReference type="InterPro" id="IPR053781">
    <property type="entry name" value="F-box_AtFBL13-like"/>
</dbReference>
<gene>
    <name evidence="2" type="ORF">LIER_03980</name>
</gene>
<evidence type="ECO:0000313" key="3">
    <source>
        <dbReference type="Proteomes" id="UP001454036"/>
    </source>
</evidence>
<dbReference type="PANTHER" id="PTHR31900:SF32">
    <property type="entry name" value="F-BOX_RNI_FBD-LIKE DOMAIN PROTEIN"/>
    <property type="match status" value="1"/>
</dbReference>
<dbReference type="Pfam" id="PF00646">
    <property type="entry name" value="F-box"/>
    <property type="match status" value="1"/>
</dbReference>
<keyword evidence="3" id="KW-1185">Reference proteome</keyword>
<dbReference type="InterPro" id="IPR036047">
    <property type="entry name" value="F-box-like_dom_sf"/>
</dbReference>
<dbReference type="Proteomes" id="UP001454036">
    <property type="component" value="Unassembled WGS sequence"/>
</dbReference>
<feature type="domain" description="F-box" evidence="1">
    <location>
        <begin position="26"/>
        <end position="74"/>
    </location>
</feature>
<dbReference type="AlphaFoldDB" id="A0AAV3NZS6"/>
<sequence>METRSSKKKRLALMITMFEHSANDNEDRISDLPDAVIHQILFLLPIKSIAQTSVLSRRWKYIWHSLPDLDFTSLPSGTIKSSNKKGVNSSNNDTSGAEFINQVLSLREKQFEIRTLRFCACLTFSRLNSLIRSAVKHNVQELDIEVATNDYFNFPRSVIICDTLRVLKLKSRYPGFRLPPPGIMGAGFRSLHALSLSRLILHDQPSLTNLFSYPSFPQLKKLNLDACYGLKHLNISCRALEDLILENCAKLEDLDVTCLKLEKLKVLSCFDAYSMSSSVKIVAPRLRNIFWSYNKITESSSLQNLTSLCEAYVGFFILHEELSEAKLGSVANFLAGISHSESLTLDSQCVEILSKNRHMGGIVIQPYNKLEFLELRTGFNKHNMPGLANLFRSSPIIHTLIIKIIDNHSAERRLWNRDLWKFSNTGDERYWESQSRALKSFLHHLKVVKMHGFSECENDISFVKFLLKHGKNLHQMFLITGISRTSRDSLHRENIKSQIMGFSRASSNATIIFQYEIL</sequence>
<dbReference type="Pfam" id="PF23622">
    <property type="entry name" value="LRR_At1g61320_AtMIF1"/>
    <property type="match status" value="1"/>
</dbReference>
<accession>A0AAV3NZS6</accession>
<dbReference type="CDD" id="cd22160">
    <property type="entry name" value="F-box_AtFBL13-like"/>
    <property type="match status" value="1"/>
</dbReference>
<dbReference type="SMART" id="SM00579">
    <property type="entry name" value="FBD"/>
    <property type="match status" value="1"/>
</dbReference>
<dbReference type="InterPro" id="IPR006566">
    <property type="entry name" value="FBD"/>
</dbReference>
<dbReference type="Gene3D" id="1.20.1280.50">
    <property type="match status" value="1"/>
</dbReference>
<name>A0AAV3NZS6_LITER</name>
<evidence type="ECO:0000259" key="1">
    <source>
        <dbReference type="PROSITE" id="PS50181"/>
    </source>
</evidence>
<dbReference type="PANTHER" id="PTHR31900">
    <property type="entry name" value="F-BOX/RNI SUPERFAMILY PROTEIN-RELATED"/>
    <property type="match status" value="1"/>
</dbReference>
<dbReference type="InterPro" id="IPR001810">
    <property type="entry name" value="F-box_dom"/>
</dbReference>
<dbReference type="PROSITE" id="PS50181">
    <property type="entry name" value="FBOX"/>
    <property type="match status" value="1"/>
</dbReference>
<dbReference type="Gene3D" id="3.80.10.10">
    <property type="entry name" value="Ribonuclease Inhibitor"/>
    <property type="match status" value="1"/>
</dbReference>
<dbReference type="InterPro" id="IPR050232">
    <property type="entry name" value="FBL13/AtMIF1-like"/>
</dbReference>
<dbReference type="SMART" id="SM00256">
    <property type="entry name" value="FBOX"/>
    <property type="match status" value="1"/>
</dbReference>
<organism evidence="2 3">
    <name type="scientific">Lithospermum erythrorhizon</name>
    <name type="common">Purple gromwell</name>
    <name type="synonym">Lithospermum officinale var. erythrorhizon</name>
    <dbReference type="NCBI Taxonomy" id="34254"/>
    <lineage>
        <taxon>Eukaryota</taxon>
        <taxon>Viridiplantae</taxon>
        <taxon>Streptophyta</taxon>
        <taxon>Embryophyta</taxon>
        <taxon>Tracheophyta</taxon>
        <taxon>Spermatophyta</taxon>
        <taxon>Magnoliopsida</taxon>
        <taxon>eudicotyledons</taxon>
        <taxon>Gunneridae</taxon>
        <taxon>Pentapetalae</taxon>
        <taxon>asterids</taxon>
        <taxon>lamiids</taxon>
        <taxon>Boraginales</taxon>
        <taxon>Boraginaceae</taxon>
        <taxon>Boraginoideae</taxon>
        <taxon>Lithospermeae</taxon>
        <taxon>Lithospermum</taxon>
    </lineage>
</organism>
<dbReference type="SUPFAM" id="SSF81383">
    <property type="entry name" value="F-box domain"/>
    <property type="match status" value="1"/>
</dbReference>
<dbReference type="EMBL" id="BAABME010000495">
    <property type="protein sequence ID" value="GAA0143253.1"/>
    <property type="molecule type" value="Genomic_DNA"/>
</dbReference>
<protein>
    <recommendedName>
        <fullName evidence="1">F-box domain-containing protein</fullName>
    </recommendedName>
</protein>
<comment type="caution">
    <text evidence="2">The sequence shown here is derived from an EMBL/GenBank/DDBJ whole genome shotgun (WGS) entry which is preliminary data.</text>
</comment>
<dbReference type="InterPro" id="IPR055357">
    <property type="entry name" value="LRR_At1g61320_AtMIF1"/>
</dbReference>